<evidence type="ECO:0000313" key="1">
    <source>
        <dbReference type="EMBL" id="MCH4296282.1"/>
    </source>
</evidence>
<dbReference type="Gene3D" id="3.90.1720.10">
    <property type="entry name" value="endopeptidase domain like (from Nostoc punctiforme)"/>
    <property type="match status" value="1"/>
</dbReference>
<dbReference type="Proteomes" id="UP001297581">
    <property type="component" value="Unassembled WGS sequence"/>
</dbReference>
<dbReference type="RefSeq" id="WP_240592338.1">
    <property type="nucleotide sequence ID" value="NZ_JAKUDL010000008.1"/>
</dbReference>
<comment type="caution">
    <text evidence="1">The sequence shown here is derived from an EMBL/GenBank/DDBJ whole genome shotgun (WGS) entry which is preliminary data.</text>
</comment>
<proteinExistence type="predicted"/>
<keyword evidence="2" id="KW-1185">Reference proteome</keyword>
<evidence type="ECO:0000313" key="2">
    <source>
        <dbReference type="Proteomes" id="UP001297581"/>
    </source>
</evidence>
<gene>
    <name evidence="1" type="ORF">MJ923_18380</name>
</gene>
<accession>A0AAJ1BLZ3</accession>
<organism evidence="1 2">
    <name type="scientific">Shewanella zhuhaiensis</name>
    <dbReference type="NCBI Taxonomy" id="2919576"/>
    <lineage>
        <taxon>Bacteria</taxon>
        <taxon>Pseudomonadati</taxon>
        <taxon>Pseudomonadota</taxon>
        <taxon>Gammaproteobacteria</taxon>
        <taxon>Alteromonadales</taxon>
        <taxon>Shewanellaceae</taxon>
        <taxon>Shewanella</taxon>
    </lineage>
</organism>
<sequence length="196" mass="21661">MPLPLLWIGGAALGALAVADARESRKTLQRRRASGLTELMHTDKATVLHPSTWQSGGRKTTPTPGALMCCYVYGVIEHTGIYLGDGLIAELHGSGLIRAVSAQRFLHGRTGSHIFVAADANHECLAHEMAAERAAEALYQYREYDLLENNCHRFVWGCIGAEDREIHGFSDLNALVAKFYGKAIYWDEARLDYQSE</sequence>
<protein>
    <recommendedName>
        <fullName evidence="3">LRAT domain-containing protein</fullName>
    </recommendedName>
</protein>
<reference evidence="1 2" key="1">
    <citation type="submission" date="2022-02" db="EMBL/GenBank/DDBJ databases">
        <title>The genome sequence of Shewanella sp. 3B26.</title>
        <authorList>
            <person name="Du J."/>
        </authorList>
    </citation>
    <scope>NUCLEOTIDE SEQUENCE [LARGE SCALE GENOMIC DNA]</scope>
    <source>
        <strain evidence="1 2">3B26</strain>
    </source>
</reference>
<dbReference type="AlphaFoldDB" id="A0AAJ1BLZ3"/>
<dbReference type="EMBL" id="JAKUDL010000008">
    <property type="protein sequence ID" value="MCH4296282.1"/>
    <property type="molecule type" value="Genomic_DNA"/>
</dbReference>
<name>A0AAJ1BLZ3_9GAMM</name>
<evidence type="ECO:0008006" key="3">
    <source>
        <dbReference type="Google" id="ProtNLM"/>
    </source>
</evidence>